<feature type="region of interest" description="Disordered" evidence="3">
    <location>
        <begin position="20"/>
        <end position="53"/>
    </location>
</feature>
<dbReference type="InterPro" id="IPR006630">
    <property type="entry name" value="La_HTH"/>
</dbReference>
<dbReference type="InterPro" id="IPR045180">
    <property type="entry name" value="La_dom_prot"/>
</dbReference>
<evidence type="ECO:0000256" key="1">
    <source>
        <dbReference type="ARBA" id="ARBA00022884"/>
    </source>
</evidence>
<reference evidence="5" key="1">
    <citation type="journal article" date="2016" name="Nat. Genet.">
        <title>A high-quality carrot genome assembly provides new insights into carotenoid accumulation and asterid genome evolution.</title>
        <authorList>
            <person name="Iorizzo M."/>
            <person name="Ellison S."/>
            <person name="Senalik D."/>
            <person name="Zeng P."/>
            <person name="Satapoomin P."/>
            <person name="Huang J."/>
            <person name="Bowman M."/>
            <person name="Iovene M."/>
            <person name="Sanseverino W."/>
            <person name="Cavagnaro P."/>
            <person name="Yildiz M."/>
            <person name="Macko-Podgorni A."/>
            <person name="Moranska E."/>
            <person name="Grzebelus E."/>
            <person name="Grzebelus D."/>
            <person name="Ashrafi H."/>
            <person name="Zheng Z."/>
            <person name="Cheng S."/>
            <person name="Spooner D."/>
            <person name="Van Deynze A."/>
            <person name="Simon P."/>
        </authorList>
    </citation>
    <scope>NUCLEOTIDE SEQUENCE</scope>
    <source>
        <tissue evidence="5">Leaf</tissue>
    </source>
</reference>
<feature type="region of interest" description="Disordered" evidence="3">
    <location>
        <begin position="394"/>
        <end position="420"/>
    </location>
</feature>
<dbReference type="Pfam" id="PF05383">
    <property type="entry name" value="La"/>
    <property type="match status" value="1"/>
</dbReference>
<dbReference type="PANTHER" id="PTHR22792:SF101">
    <property type="entry name" value="LA-RELATED PROTEIN 1A"/>
    <property type="match status" value="1"/>
</dbReference>
<dbReference type="SUPFAM" id="SSF46785">
    <property type="entry name" value="Winged helix' DNA-binding domain"/>
    <property type="match status" value="1"/>
</dbReference>
<accession>A0AAF0XRA5</accession>
<feature type="compositionally biased region" description="Polar residues" evidence="3">
    <location>
        <begin position="454"/>
        <end position="473"/>
    </location>
</feature>
<gene>
    <name evidence="5" type="ORF">DCAR_0831174</name>
</gene>
<evidence type="ECO:0000256" key="2">
    <source>
        <dbReference type="PROSITE-ProRule" id="PRU00332"/>
    </source>
</evidence>
<reference evidence="5" key="2">
    <citation type="submission" date="2022-03" db="EMBL/GenBank/DDBJ databases">
        <title>Draft title - Genomic analysis of global carrot germplasm unveils the trajectory of domestication and the origin of high carotenoid orange carrot.</title>
        <authorList>
            <person name="Iorizzo M."/>
            <person name="Ellison S."/>
            <person name="Senalik D."/>
            <person name="Macko-Podgorni A."/>
            <person name="Grzebelus D."/>
            <person name="Bostan H."/>
            <person name="Rolling W."/>
            <person name="Curaba J."/>
            <person name="Simon P."/>
        </authorList>
    </citation>
    <scope>NUCLEOTIDE SEQUENCE</scope>
    <source>
        <tissue evidence="5">Leaf</tissue>
    </source>
</reference>
<dbReference type="InterPro" id="IPR036390">
    <property type="entry name" value="WH_DNA-bd_sf"/>
</dbReference>
<feature type="compositionally biased region" description="Basic residues" evidence="3">
    <location>
        <begin position="34"/>
        <end position="43"/>
    </location>
</feature>
<dbReference type="Proteomes" id="UP000077755">
    <property type="component" value="Chromosome 8"/>
</dbReference>
<dbReference type="SMART" id="SM00715">
    <property type="entry name" value="LA"/>
    <property type="match status" value="1"/>
</dbReference>
<keyword evidence="1 2" id="KW-0694">RNA-binding</keyword>
<feature type="domain" description="HTH La-type RNA-binding" evidence="4">
    <location>
        <begin position="226"/>
        <end position="315"/>
    </location>
</feature>
<organism evidence="5 6">
    <name type="scientific">Daucus carota subsp. sativus</name>
    <name type="common">Carrot</name>
    <dbReference type="NCBI Taxonomy" id="79200"/>
    <lineage>
        <taxon>Eukaryota</taxon>
        <taxon>Viridiplantae</taxon>
        <taxon>Streptophyta</taxon>
        <taxon>Embryophyta</taxon>
        <taxon>Tracheophyta</taxon>
        <taxon>Spermatophyta</taxon>
        <taxon>Magnoliopsida</taxon>
        <taxon>eudicotyledons</taxon>
        <taxon>Gunneridae</taxon>
        <taxon>Pentapetalae</taxon>
        <taxon>asterids</taxon>
        <taxon>campanulids</taxon>
        <taxon>Apiales</taxon>
        <taxon>Apiaceae</taxon>
        <taxon>Apioideae</taxon>
        <taxon>Scandiceae</taxon>
        <taxon>Daucinae</taxon>
        <taxon>Daucus</taxon>
        <taxon>Daucus sect. Daucus</taxon>
    </lineage>
</organism>
<dbReference type="InterPro" id="IPR006607">
    <property type="entry name" value="DM15"/>
</dbReference>
<dbReference type="PANTHER" id="PTHR22792">
    <property type="entry name" value="LUPUS LA PROTEIN-RELATED"/>
    <property type="match status" value="1"/>
</dbReference>
<feature type="region of interest" description="Disordered" evidence="3">
    <location>
        <begin position="435"/>
        <end position="480"/>
    </location>
</feature>
<dbReference type="Pfam" id="PF21071">
    <property type="entry name" value="LARP1_HEAT"/>
    <property type="match status" value="1"/>
</dbReference>
<evidence type="ECO:0000256" key="3">
    <source>
        <dbReference type="SAM" id="MobiDB-lite"/>
    </source>
</evidence>
<dbReference type="GO" id="GO:0000339">
    <property type="term" value="F:RNA cap binding"/>
    <property type="evidence" value="ECO:0007669"/>
    <property type="project" value="InterPro"/>
</dbReference>
<name>A0AAF0XRA5_DAUCS</name>
<evidence type="ECO:0000313" key="5">
    <source>
        <dbReference type="EMBL" id="WOH11684.1"/>
    </source>
</evidence>
<evidence type="ECO:0000313" key="6">
    <source>
        <dbReference type="Proteomes" id="UP000077755"/>
    </source>
</evidence>
<dbReference type="Gene3D" id="1.10.10.10">
    <property type="entry name" value="Winged helix-like DNA-binding domain superfamily/Winged helix DNA-binding domain"/>
    <property type="match status" value="1"/>
</dbReference>
<dbReference type="InterPro" id="IPR036388">
    <property type="entry name" value="WH-like_DNA-bd_sf"/>
</dbReference>
<dbReference type="PROSITE" id="PS50961">
    <property type="entry name" value="HTH_LA"/>
    <property type="match status" value="1"/>
</dbReference>
<keyword evidence="6" id="KW-1185">Reference proteome</keyword>
<sequence>MSCLVRMIDTGGNVSSELQKLNGQSNSIPSHKNSSFRRQKSGSKRNPNVAGSFQVPLPSHQQGASPLFHTVVPPSHVPIAGYAYQPLPGSFPSIEVPMQAFVHPAYGSIPPAWGETNAYVADFSTRRPNLHEPSSHPYPGWNNQQPYGSNKNILGQQGVGPRAFVRPPFIGPAPGFITGPIYPGMFCAPGPMYYIPGPQPGSIRMPQPPFFVAHAKSGVSTVPPISPESDSLRSNITKQIEYYFSDENLLTDKFLLSLMDAQGWVPISIIADFKRVKRMSTDIPFILDALQNSSTVEVQSILRHSMMRLSSSSLAHYYCTQHVSKIPLKCCKFHGNWVVQVKRHQVSMGIELRRQKITRAIYSNISQGTYDEDDEMIVNDQAVERLVIVTQELRAERSNRRGNSASNDSKHGNSKSNPGTRLVAADILAEGNGCEMLGNENSRRKQNRGFSKKQPVQKQRLFSSNFRNHGSSRSSAGVISESPPSSSVGFFFGSTPPENYSLRSSKLGTVSQGNLSGSSPPVGSMPKSFPPFQHPSHQLLEENGFKQQKYMKYQKRCLSDRKKSGVGCSEYQAKLVIRRKALCIFSQTNNNPLLYVFSFIITQLSSMSVDSIDNRDRGWNYKRSTNYIFWLKRYSFVC</sequence>
<evidence type="ECO:0000259" key="4">
    <source>
        <dbReference type="PROSITE" id="PS50961"/>
    </source>
</evidence>
<dbReference type="AlphaFoldDB" id="A0AAF0XRA5"/>
<dbReference type="GO" id="GO:0048255">
    <property type="term" value="P:mRNA stabilization"/>
    <property type="evidence" value="ECO:0007669"/>
    <property type="project" value="InterPro"/>
</dbReference>
<dbReference type="CDD" id="cd07323">
    <property type="entry name" value="LAM"/>
    <property type="match status" value="1"/>
</dbReference>
<feature type="compositionally biased region" description="Polar residues" evidence="3">
    <location>
        <begin position="20"/>
        <end position="33"/>
    </location>
</feature>
<dbReference type="EMBL" id="CP093350">
    <property type="protein sequence ID" value="WOH11684.1"/>
    <property type="molecule type" value="Genomic_DNA"/>
</dbReference>
<proteinExistence type="predicted"/>
<protein>
    <recommendedName>
        <fullName evidence="4">HTH La-type RNA-binding domain-containing protein</fullName>
    </recommendedName>
</protein>